<evidence type="ECO:0000256" key="1">
    <source>
        <dbReference type="SAM" id="Phobius"/>
    </source>
</evidence>
<dbReference type="AlphaFoldDB" id="A0A7K1LT30"/>
<sequence length="266" mass="30648">MKENQLIKYTGGSRIGSRNLTIPFASLHIEKDKIELKSTGFKTLTFKPENLVDIEEVYFVPFIAQGIRIKHNKSEFSENIIFWSLTTPEKIIDLIKKNSLIQGNPRSENSSSKRNKKTSIPPIAIVSIFTLIIFGGTMIYQDSKKFDKYTTLTKDAEIQLEVKNMRVDHGSSYINRSYIVPMGTKLISNRPKWFKEKHQPIGGKDSDQNPYFNDLYKPFTILKSSNSFELKVIKNSDTLIFELPDPDRKDPNDPTFKDLFEQLTKN</sequence>
<name>A0A7K1LT30_9FLAO</name>
<organism evidence="2 3">
    <name type="scientific">Christiangramia aestuarii</name>
    <dbReference type="NCBI Taxonomy" id="1028746"/>
    <lineage>
        <taxon>Bacteria</taxon>
        <taxon>Pseudomonadati</taxon>
        <taxon>Bacteroidota</taxon>
        <taxon>Flavobacteriia</taxon>
        <taxon>Flavobacteriales</taxon>
        <taxon>Flavobacteriaceae</taxon>
        <taxon>Christiangramia</taxon>
    </lineage>
</organism>
<dbReference type="OrthoDB" id="1253105at2"/>
<protein>
    <submittedName>
        <fullName evidence="2">Uncharacterized protein</fullName>
    </submittedName>
</protein>
<evidence type="ECO:0000313" key="2">
    <source>
        <dbReference type="EMBL" id="MUP43916.1"/>
    </source>
</evidence>
<dbReference type="Proteomes" id="UP000460416">
    <property type="component" value="Unassembled WGS sequence"/>
</dbReference>
<reference evidence="2 3" key="1">
    <citation type="submission" date="2019-07" db="EMBL/GenBank/DDBJ databases">
        <title>Gramella aestuarii sp. nov., isolated from a tidal flat, and emended description of Gramella echinicola.</title>
        <authorList>
            <person name="Liu L."/>
        </authorList>
    </citation>
    <scope>NUCLEOTIDE SEQUENCE [LARGE SCALE GENOMIC DNA]</scope>
    <source>
        <strain evidence="2 3">BS12</strain>
    </source>
</reference>
<comment type="caution">
    <text evidence="2">The sequence shown here is derived from an EMBL/GenBank/DDBJ whole genome shotgun (WGS) entry which is preliminary data.</text>
</comment>
<keyword evidence="1" id="KW-0812">Transmembrane</keyword>
<proteinExistence type="predicted"/>
<gene>
    <name evidence="2" type="ORF">FLP08_15150</name>
</gene>
<keyword evidence="1" id="KW-0472">Membrane</keyword>
<keyword evidence="1" id="KW-1133">Transmembrane helix</keyword>
<dbReference type="EMBL" id="VJVW01000011">
    <property type="protein sequence ID" value="MUP43916.1"/>
    <property type="molecule type" value="Genomic_DNA"/>
</dbReference>
<accession>A0A7K1LT30</accession>
<evidence type="ECO:0000313" key="3">
    <source>
        <dbReference type="Proteomes" id="UP000460416"/>
    </source>
</evidence>
<feature type="transmembrane region" description="Helical" evidence="1">
    <location>
        <begin position="120"/>
        <end position="140"/>
    </location>
</feature>
<keyword evidence="3" id="KW-1185">Reference proteome</keyword>
<dbReference type="RefSeq" id="WP_156278006.1">
    <property type="nucleotide sequence ID" value="NZ_BAABGI010000008.1"/>
</dbReference>